<evidence type="ECO:0000313" key="11">
    <source>
        <dbReference type="Proteomes" id="UP001359559"/>
    </source>
</evidence>
<dbReference type="EMBL" id="JAYKXN010000003">
    <property type="protein sequence ID" value="KAK7303605.1"/>
    <property type="molecule type" value="Genomic_DNA"/>
</dbReference>
<sequence>MKELSSTILLLLPIAVLFPLLFPASATNSVDITFVDCLVNHSEPSHPITSAIFTSNSSSFSSVLQAYIRNLRFNTSTTGKPLLVVTASHVSHVQAAIICGQKHKLLMKIRSGGHDYEGVSYVAQEPFFLLDMFNLRSIEIDMETETAWVQAGATLGEVYYRIAEKSKNHGFPAGVCPTVGVGGHISGGGYGNLMRKYGTSVDNVIDAQIVDVQGRLLNRRSMGEDLFWAIKGGGGGSFGVVLAYKIRLVQVPETVTVFQVERTLEQNATDIVYNWQHVAPTISNDLFIRLILEVANGTQIGTKTVRATFIALFLGDSKSLVSLMNEKFPQLGLKQCECVETSWVRSVLFWDNIDIATPLEILLGRQPQSLKYLKRKSDYVKKTISKESWEGIWKKMIELEKGIMYFNPYGGRMAEIASKETPFPHRAGNLWKIQYQANWYEGGEEVTQYHINLVTELHKYMTPFVSKNPRQAFVCYKDLDLGINHHGFYSYFEGSAYGVNYFMDNFNRLVQIKTKVDPSNFFRSEQSIPIMTHVGIVRMVTEKSLVSILFGLCALNWIRILK</sequence>
<keyword evidence="3" id="KW-0285">Flavoprotein</keyword>
<dbReference type="InterPro" id="IPR036318">
    <property type="entry name" value="FAD-bd_PCMH-like_sf"/>
</dbReference>
<dbReference type="GO" id="GO:0071949">
    <property type="term" value="F:FAD binding"/>
    <property type="evidence" value="ECO:0007669"/>
    <property type="project" value="InterPro"/>
</dbReference>
<evidence type="ECO:0000256" key="3">
    <source>
        <dbReference type="ARBA" id="ARBA00022630"/>
    </source>
</evidence>
<feature type="chain" id="PRO_5043025748" description="FAD-binding PCMH-type domain-containing protein" evidence="8">
    <location>
        <begin position="27"/>
        <end position="562"/>
    </location>
</feature>
<dbReference type="InterPro" id="IPR016169">
    <property type="entry name" value="FAD-bd_PCMH_sub2"/>
</dbReference>
<evidence type="ECO:0000256" key="1">
    <source>
        <dbReference type="ARBA" id="ARBA00001974"/>
    </source>
</evidence>
<protein>
    <recommendedName>
        <fullName evidence="9">FAD-binding PCMH-type domain-containing protein</fullName>
    </recommendedName>
</protein>
<evidence type="ECO:0000256" key="7">
    <source>
        <dbReference type="ARBA" id="ARBA00023180"/>
    </source>
</evidence>
<reference evidence="10 11" key="1">
    <citation type="submission" date="2024-01" db="EMBL/GenBank/DDBJ databases">
        <title>The genomes of 5 underutilized Papilionoideae crops provide insights into root nodulation and disease resistance.</title>
        <authorList>
            <person name="Yuan L."/>
        </authorList>
    </citation>
    <scope>NUCLEOTIDE SEQUENCE [LARGE SCALE GENOMIC DNA]</scope>
    <source>
        <strain evidence="10">LY-2023</strain>
        <tissue evidence="10">Leaf</tissue>
    </source>
</reference>
<dbReference type="Gene3D" id="3.30.465.10">
    <property type="match status" value="1"/>
</dbReference>
<dbReference type="FunFam" id="3.30.43.10:FF:000004">
    <property type="entry name" value="Berberine bridge enzyme-like 15"/>
    <property type="match status" value="1"/>
</dbReference>
<proteinExistence type="inferred from homology"/>
<evidence type="ECO:0000259" key="9">
    <source>
        <dbReference type="PROSITE" id="PS51387"/>
    </source>
</evidence>
<keyword evidence="4 8" id="KW-0732">Signal</keyword>
<feature type="domain" description="FAD-binding PCMH-type" evidence="9">
    <location>
        <begin position="77"/>
        <end position="251"/>
    </location>
</feature>
<name>A0AAN9PL59_CLITE</name>
<dbReference type="Gene3D" id="3.30.43.10">
    <property type="entry name" value="Uridine Diphospho-n-acetylenolpyruvylglucosamine Reductase, domain 2"/>
    <property type="match status" value="1"/>
</dbReference>
<dbReference type="Pfam" id="PF08031">
    <property type="entry name" value="BBE"/>
    <property type="match status" value="1"/>
</dbReference>
<evidence type="ECO:0000256" key="4">
    <source>
        <dbReference type="ARBA" id="ARBA00022729"/>
    </source>
</evidence>
<dbReference type="GO" id="GO:1901696">
    <property type="term" value="P:cannabinoid biosynthetic process"/>
    <property type="evidence" value="ECO:0007669"/>
    <property type="project" value="UniProtKB-ARBA"/>
</dbReference>
<dbReference type="InterPro" id="IPR016167">
    <property type="entry name" value="FAD-bd_PCMH_sub1"/>
</dbReference>
<evidence type="ECO:0000256" key="8">
    <source>
        <dbReference type="SAM" id="SignalP"/>
    </source>
</evidence>
<accession>A0AAN9PL59</accession>
<evidence type="ECO:0000256" key="6">
    <source>
        <dbReference type="ARBA" id="ARBA00023157"/>
    </source>
</evidence>
<dbReference type="GO" id="GO:0016491">
    <property type="term" value="F:oxidoreductase activity"/>
    <property type="evidence" value="ECO:0007669"/>
    <property type="project" value="InterPro"/>
</dbReference>
<dbReference type="PROSITE" id="PS51387">
    <property type="entry name" value="FAD_PCMH"/>
    <property type="match status" value="1"/>
</dbReference>
<dbReference type="InterPro" id="IPR006094">
    <property type="entry name" value="Oxid_FAD_bind_N"/>
</dbReference>
<keyword evidence="6" id="KW-1015">Disulfide bond</keyword>
<feature type="signal peptide" evidence="8">
    <location>
        <begin position="1"/>
        <end position="26"/>
    </location>
</feature>
<dbReference type="Proteomes" id="UP001359559">
    <property type="component" value="Unassembled WGS sequence"/>
</dbReference>
<keyword evidence="7" id="KW-0325">Glycoprotein</keyword>
<dbReference type="Pfam" id="PF01565">
    <property type="entry name" value="FAD_binding_4"/>
    <property type="match status" value="1"/>
</dbReference>
<dbReference type="InterPro" id="IPR016166">
    <property type="entry name" value="FAD-bd_PCMH"/>
</dbReference>
<comment type="cofactor">
    <cofactor evidence="1">
        <name>FAD</name>
        <dbReference type="ChEBI" id="CHEBI:57692"/>
    </cofactor>
</comment>
<comment type="caution">
    <text evidence="10">The sequence shown here is derived from an EMBL/GenBank/DDBJ whole genome shotgun (WGS) entry which is preliminary data.</text>
</comment>
<organism evidence="10 11">
    <name type="scientific">Clitoria ternatea</name>
    <name type="common">Butterfly pea</name>
    <dbReference type="NCBI Taxonomy" id="43366"/>
    <lineage>
        <taxon>Eukaryota</taxon>
        <taxon>Viridiplantae</taxon>
        <taxon>Streptophyta</taxon>
        <taxon>Embryophyta</taxon>
        <taxon>Tracheophyta</taxon>
        <taxon>Spermatophyta</taxon>
        <taxon>Magnoliopsida</taxon>
        <taxon>eudicotyledons</taxon>
        <taxon>Gunneridae</taxon>
        <taxon>Pentapetalae</taxon>
        <taxon>rosids</taxon>
        <taxon>fabids</taxon>
        <taxon>Fabales</taxon>
        <taxon>Fabaceae</taxon>
        <taxon>Papilionoideae</taxon>
        <taxon>50 kb inversion clade</taxon>
        <taxon>NPAAA clade</taxon>
        <taxon>indigoferoid/millettioid clade</taxon>
        <taxon>Phaseoleae</taxon>
        <taxon>Clitoria</taxon>
    </lineage>
</organism>
<evidence type="ECO:0000256" key="5">
    <source>
        <dbReference type="ARBA" id="ARBA00022827"/>
    </source>
</evidence>
<dbReference type="AlphaFoldDB" id="A0AAN9PL59"/>
<evidence type="ECO:0000256" key="2">
    <source>
        <dbReference type="ARBA" id="ARBA00005466"/>
    </source>
</evidence>
<gene>
    <name evidence="10" type="ORF">RJT34_14515</name>
</gene>
<keyword evidence="5" id="KW-0274">FAD</keyword>
<dbReference type="Gene3D" id="3.40.462.20">
    <property type="match status" value="1"/>
</dbReference>
<dbReference type="SUPFAM" id="SSF56176">
    <property type="entry name" value="FAD-binding/transporter-associated domain-like"/>
    <property type="match status" value="1"/>
</dbReference>
<dbReference type="InterPro" id="IPR012951">
    <property type="entry name" value="BBE"/>
</dbReference>
<dbReference type="PANTHER" id="PTHR32448">
    <property type="entry name" value="OS08G0158400 PROTEIN"/>
    <property type="match status" value="1"/>
</dbReference>
<comment type="similarity">
    <text evidence="2">Belongs to the oxygen-dependent FAD-linked oxidoreductase family.</text>
</comment>
<evidence type="ECO:0000313" key="10">
    <source>
        <dbReference type="EMBL" id="KAK7303605.1"/>
    </source>
</evidence>
<keyword evidence="11" id="KW-1185">Reference proteome</keyword>